<sequence length="98" mass="11090">MTVGITRMSVYAILPLEKSARPDFPDVQTTPAAFLPIGDAMEQRIAWMVQMKELAREQNEFSKAGIVHTCYDGSLHGPEGLLRKEFSPEAPEQDRRER</sequence>
<protein>
    <submittedName>
        <fullName evidence="2">Uncharacterized protein</fullName>
    </submittedName>
</protein>
<dbReference type="EMBL" id="BMAO01006868">
    <property type="protein sequence ID" value="GFR12098.1"/>
    <property type="molecule type" value="Genomic_DNA"/>
</dbReference>
<accession>A0A8X6J6B9</accession>
<organism evidence="2 3">
    <name type="scientific">Trichonephila clavata</name>
    <name type="common">Joro spider</name>
    <name type="synonym">Nephila clavata</name>
    <dbReference type="NCBI Taxonomy" id="2740835"/>
    <lineage>
        <taxon>Eukaryota</taxon>
        <taxon>Metazoa</taxon>
        <taxon>Ecdysozoa</taxon>
        <taxon>Arthropoda</taxon>
        <taxon>Chelicerata</taxon>
        <taxon>Arachnida</taxon>
        <taxon>Araneae</taxon>
        <taxon>Araneomorphae</taxon>
        <taxon>Entelegynae</taxon>
        <taxon>Araneoidea</taxon>
        <taxon>Nephilidae</taxon>
        <taxon>Trichonephila</taxon>
    </lineage>
</organism>
<comment type="caution">
    <text evidence="2">The sequence shown here is derived from an EMBL/GenBank/DDBJ whole genome shotgun (WGS) entry which is preliminary data.</text>
</comment>
<dbReference type="Proteomes" id="UP000887116">
    <property type="component" value="Unassembled WGS sequence"/>
</dbReference>
<feature type="compositionally biased region" description="Basic and acidic residues" evidence="1">
    <location>
        <begin position="81"/>
        <end position="98"/>
    </location>
</feature>
<proteinExistence type="predicted"/>
<dbReference type="AlphaFoldDB" id="A0A8X6J6B9"/>
<evidence type="ECO:0000256" key="1">
    <source>
        <dbReference type="SAM" id="MobiDB-lite"/>
    </source>
</evidence>
<reference evidence="2" key="1">
    <citation type="submission" date="2020-07" db="EMBL/GenBank/DDBJ databases">
        <title>Multicomponent nature underlies the extraordinary mechanical properties of spider dragline silk.</title>
        <authorList>
            <person name="Kono N."/>
            <person name="Nakamura H."/>
            <person name="Mori M."/>
            <person name="Yoshida Y."/>
            <person name="Ohtoshi R."/>
            <person name="Malay A.D."/>
            <person name="Moran D.A.P."/>
            <person name="Tomita M."/>
            <person name="Numata K."/>
            <person name="Arakawa K."/>
        </authorList>
    </citation>
    <scope>NUCLEOTIDE SEQUENCE</scope>
</reference>
<feature type="region of interest" description="Disordered" evidence="1">
    <location>
        <begin position="76"/>
        <end position="98"/>
    </location>
</feature>
<evidence type="ECO:0000313" key="2">
    <source>
        <dbReference type="EMBL" id="GFR12098.1"/>
    </source>
</evidence>
<name>A0A8X6J6B9_TRICU</name>
<keyword evidence="3" id="KW-1185">Reference proteome</keyword>
<evidence type="ECO:0000313" key="3">
    <source>
        <dbReference type="Proteomes" id="UP000887116"/>
    </source>
</evidence>
<gene>
    <name evidence="2" type="ORF">TNCT_79381</name>
</gene>